<feature type="domain" description="Glycosyl transferase family 1" evidence="4">
    <location>
        <begin position="203"/>
        <end position="328"/>
    </location>
</feature>
<dbReference type="GO" id="GO:0016758">
    <property type="term" value="F:hexosyltransferase activity"/>
    <property type="evidence" value="ECO:0007669"/>
    <property type="project" value="InterPro"/>
</dbReference>
<dbReference type="InterPro" id="IPR004276">
    <property type="entry name" value="GlycoTrans_28_N"/>
</dbReference>
<dbReference type="RefSeq" id="WP_048081256.1">
    <property type="nucleotide sequence ID" value="NZ_JAPVER010000018.1"/>
</dbReference>
<dbReference type="Proteomes" id="UP001074446">
    <property type="component" value="Unassembled WGS sequence"/>
</dbReference>
<evidence type="ECO:0000256" key="2">
    <source>
        <dbReference type="ARBA" id="ARBA00022676"/>
    </source>
</evidence>
<feature type="domain" description="Glycosyltransferase family 28 N-terminal" evidence="5">
    <location>
        <begin position="6"/>
        <end position="119"/>
    </location>
</feature>
<sequence length="346" mass="37578">MKVLFMVTGRGIGGDAAIALNIAKALSEQGVQCEFALNHGAKGLLFEKNGIKWHETSIPQAGGHAATKLTLVKGGFKIIQAVFEAISLYRKLKPDVVVGSIGGGAVVGCLAAKIAGIPSVGVVSTPTDSKVSKFTTVVALPESPLFKSELNNKNVHKVYMPINPEVVSGSREKALELMPEDYDPALPTILLSSGSTLFEKMALAAPKLRDSGIKANIVVIGHPLDEKYREYLENDGILYLGYIDWVRDLYKLADFVIITDDGVMLHEAIACNLPIITLLRVKYGRYHNMGDVFSGAMVESDLDNLDEVVNDFLKNIDQTKDRASKYGKDVLESAGKIAKIIYEKRK</sequence>
<name>A0A9E5DK81_9EURY</name>
<dbReference type="EMBL" id="JAPVES010000030">
    <property type="protein sequence ID" value="MCZ3372224.1"/>
    <property type="molecule type" value="Genomic_DNA"/>
</dbReference>
<dbReference type="InterPro" id="IPR001296">
    <property type="entry name" value="Glyco_trans_1"/>
</dbReference>
<evidence type="ECO:0000259" key="5">
    <source>
        <dbReference type="Pfam" id="PF03033"/>
    </source>
</evidence>
<gene>
    <name evidence="7" type="ORF">O3H35_06225</name>
    <name evidence="6" type="ORF">O3H54_01120</name>
</gene>
<dbReference type="Proteomes" id="UP001068021">
    <property type="component" value="Unassembled WGS sequence"/>
</dbReference>
<protein>
    <submittedName>
        <fullName evidence="7">Glycosyltransferase</fullName>
        <ecNumber evidence="7">2.4.-.-</ecNumber>
    </submittedName>
</protein>
<comment type="similarity">
    <text evidence="1">Belongs to the glycosyltransferase 28 family.</text>
</comment>
<proteinExistence type="inferred from homology"/>
<evidence type="ECO:0000256" key="3">
    <source>
        <dbReference type="ARBA" id="ARBA00022679"/>
    </source>
</evidence>
<dbReference type="AlphaFoldDB" id="A0A9E5DK81"/>
<dbReference type="EC" id="2.4.-.-" evidence="7"/>
<dbReference type="Pfam" id="PF00534">
    <property type="entry name" value="Glycos_transf_1"/>
    <property type="match status" value="1"/>
</dbReference>
<keyword evidence="3 7" id="KW-0808">Transferase</keyword>
<dbReference type="Pfam" id="PF03033">
    <property type="entry name" value="Glyco_transf_28"/>
    <property type="match status" value="1"/>
</dbReference>
<evidence type="ECO:0000313" key="7">
    <source>
        <dbReference type="EMBL" id="MCZ3372224.1"/>
    </source>
</evidence>
<dbReference type="GO" id="GO:0005975">
    <property type="term" value="P:carbohydrate metabolic process"/>
    <property type="evidence" value="ECO:0007669"/>
    <property type="project" value="InterPro"/>
</dbReference>
<keyword evidence="8" id="KW-1185">Reference proteome</keyword>
<dbReference type="PANTHER" id="PTHR21015:SF22">
    <property type="entry name" value="GLYCOSYLTRANSFERASE"/>
    <property type="match status" value="1"/>
</dbReference>
<evidence type="ECO:0000313" key="6">
    <source>
        <dbReference type="EMBL" id="MCZ3364472.1"/>
    </source>
</evidence>
<accession>A0A9E5DK81</accession>
<keyword evidence="2 7" id="KW-0328">Glycosyltransferase</keyword>
<organism evidence="7">
    <name type="scientific">Methanobacterium veterum</name>
    <dbReference type="NCBI Taxonomy" id="408577"/>
    <lineage>
        <taxon>Archaea</taxon>
        <taxon>Methanobacteriati</taxon>
        <taxon>Methanobacteriota</taxon>
        <taxon>Methanomada group</taxon>
        <taxon>Methanobacteria</taxon>
        <taxon>Methanobacteriales</taxon>
        <taxon>Methanobacteriaceae</taxon>
        <taxon>Methanobacterium</taxon>
    </lineage>
</organism>
<dbReference type="PANTHER" id="PTHR21015">
    <property type="entry name" value="UDP-N-ACETYLGLUCOSAMINE--N-ACETYLMURAMYL-(PENTAPEPTIDE) PYROPHOSPHORYL-UNDECAPRENOL N-ACETYLGLUCOSAMINE TRANSFERASE 1"/>
    <property type="match status" value="1"/>
</dbReference>
<reference evidence="7" key="1">
    <citation type="submission" date="2022-12" db="EMBL/GenBank/DDBJ databases">
        <title>Reclassification of two methanogenic archaea species isolated from the Kolyma lowland permafrost.</title>
        <authorList>
            <person name="Trubitsyn V.E."/>
            <person name="Rivkina E.M."/>
            <person name="Shcherbakova V.A."/>
        </authorList>
    </citation>
    <scope>NUCLEOTIDE SEQUENCE</scope>
    <source>
        <strain evidence="6">M2</strain>
        <strain evidence="7">MK4</strain>
    </source>
</reference>
<dbReference type="EMBL" id="JAPVER010000018">
    <property type="protein sequence ID" value="MCZ3364472.1"/>
    <property type="molecule type" value="Genomic_DNA"/>
</dbReference>
<evidence type="ECO:0000259" key="4">
    <source>
        <dbReference type="Pfam" id="PF00534"/>
    </source>
</evidence>
<comment type="caution">
    <text evidence="7">The sequence shown here is derived from an EMBL/GenBank/DDBJ whole genome shotgun (WGS) entry which is preliminary data.</text>
</comment>
<evidence type="ECO:0000256" key="1">
    <source>
        <dbReference type="ARBA" id="ARBA00006962"/>
    </source>
</evidence>
<evidence type="ECO:0000313" key="8">
    <source>
        <dbReference type="Proteomes" id="UP001068021"/>
    </source>
</evidence>
<dbReference type="Gene3D" id="3.40.50.2000">
    <property type="entry name" value="Glycogen Phosphorylase B"/>
    <property type="match status" value="2"/>
</dbReference>
<dbReference type="SUPFAM" id="SSF53756">
    <property type="entry name" value="UDP-Glycosyltransferase/glycogen phosphorylase"/>
    <property type="match status" value="1"/>
</dbReference>